<dbReference type="Pfam" id="PF09374">
    <property type="entry name" value="PG_binding_3"/>
    <property type="match status" value="1"/>
</dbReference>
<sequence length="204" mass="22054">MGKVLIKRGTSAAGAIAIILGGIYAAEGGYVNNKADRGGPTNLGVTEKVAREHGYLGDMRDFPKHCYDKITVCGDKIYVGTYIDKPGFRPLLTMDPGVAAEVSDTGVNMGPGIASKFLQASINKVCPAAKIAVDGKVGGRTINAYENCQSAIGKQRFCVQILDALDDQQKRRYEWIVDRNPSQRIFLKGWIAWRVGNVDRASCA</sequence>
<gene>
    <name evidence="3" type="ORF">ACFFF8_16995</name>
</gene>
<dbReference type="InterPro" id="IPR008565">
    <property type="entry name" value="TtsA-like_GH18_dom"/>
</dbReference>
<keyword evidence="3" id="KW-0378">Hydrolase</keyword>
<dbReference type="EMBL" id="JBHLTM010000062">
    <property type="protein sequence ID" value="MFC0686287.1"/>
    <property type="molecule type" value="Genomic_DNA"/>
</dbReference>
<dbReference type="Proteomes" id="UP001589858">
    <property type="component" value="Unassembled WGS sequence"/>
</dbReference>
<dbReference type="Gene3D" id="1.20.141.10">
    <property type="entry name" value="Chitosanase, subunit A, domain 1"/>
    <property type="match status" value="1"/>
</dbReference>
<evidence type="ECO:0000313" key="4">
    <source>
        <dbReference type="Proteomes" id="UP001589858"/>
    </source>
</evidence>
<dbReference type="InterPro" id="IPR023346">
    <property type="entry name" value="Lysozyme-like_dom_sf"/>
</dbReference>
<organism evidence="3 4">
    <name type="scientific">Novosphingobium clariflavum</name>
    <dbReference type="NCBI Taxonomy" id="2029884"/>
    <lineage>
        <taxon>Bacteria</taxon>
        <taxon>Pseudomonadati</taxon>
        <taxon>Pseudomonadota</taxon>
        <taxon>Alphaproteobacteria</taxon>
        <taxon>Sphingomonadales</taxon>
        <taxon>Sphingomonadaceae</taxon>
        <taxon>Novosphingobium</taxon>
    </lineage>
</organism>
<reference evidence="3 4" key="1">
    <citation type="submission" date="2024-09" db="EMBL/GenBank/DDBJ databases">
        <authorList>
            <person name="Sun Q."/>
            <person name="Mori K."/>
        </authorList>
    </citation>
    <scope>NUCLEOTIDE SEQUENCE [LARGE SCALE GENOMIC DNA]</scope>
    <source>
        <strain evidence="3 4">CICC 11035S</strain>
    </source>
</reference>
<evidence type="ECO:0000259" key="2">
    <source>
        <dbReference type="Pfam" id="PF09374"/>
    </source>
</evidence>
<accession>A0ABV6SAL2</accession>
<dbReference type="InterPro" id="IPR018537">
    <property type="entry name" value="Peptidoglycan-bd_3"/>
</dbReference>
<feature type="domain" description="Peptidoglycan binding" evidence="2">
    <location>
        <begin position="114"/>
        <end position="193"/>
    </location>
</feature>
<name>A0ABV6SAL2_9SPHN</name>
<dbReference type="SUPFAM" id="SSF53955">
    <property type="entry name" value="Lysozyme-like"/>
    <property type="match status" value="1"/>
</dbReference>
<keyword evidence="4" id="KW-1185">Reference proteome</keyword>
<dbReference type="RefSeq" id="WP_267222933.1">
    <property type="nucleotide sequence ID" value="NZ_JAPCWC010000018.1"/>
</dbReference>
<dbReference type="GO" id="GO:0016787">
    <property type="term" value="F:hydrolase activity"/>
    <property type="evidence" value="ECO:0007669"/>
    <property type="project" value="UniProtKB-KW"/>
</dbReference>
<evidence type="ECO:0000313" key="3">
    <source>
        <dbReference type="EMBL" id="MFC0686287.1"/>
    </source>
</evidence>
<proteinExistence type="predicted"/>
<protein>
    <submittedName>
        <fullName evidence="3">Glycoside hydrolase family 108 protein</fullName>
    </submittedName>
</protein>
<feature type="domain" description="TtsA-like Glycoside hydrolase family 108" evidence="1">
    <location>
        <begin position="23"/>
        <end position="110"/>
    </location>
</feature>
<comment type="caution">
    <text evidence="3">The sequence shown here is derived from an EMBL/GenBank/DDBJ whole genome shotgun (WGS) entry which is preliminary data.</text>
</comment>
<evidence type="ECO:0000259" key="1">
    <source>
        <dbReference type="Pfam" id="PF05838"/>
    </source>
</evidence>
<dbReference type="Pfam" id="PF05838">
    <property type="entry name" value="Glyco_hydro_108"/>
    <property type="match status" value="1"/>
</dbReference>